<evidence type="ECO:0008006" key="4">
    <source>
        <dbReference type="Google" id="ProtNLM"/>
    </source>
</evidence>
<dbReference type="GO" id="GO:0003676">
    <property type="term" value="F:nucleic acid binding"/>
    <property type="evidence" value="ECO:0007669"/>
    <property type="project" value="InterPro"/>
</dbReference>
<keyword evidence="3" id="KW-1185">Reference proteome</keyword>
<dbReference type="EMBL" id="JAUJYO010000013">
    <property type="protein sequence ID" value="KAK1299563.1"/>
    <property type="molecule type" value="Genomic_DNA"/>
</dbReference>
<dbReference type="SUPFAM" id="SSF54928">
    <property type="entry name" value="RNA-binding domain, RBD"/>
    <property type="match status" value="1"/>
</dbReference>
<dbReference type="InterPro" id="IPR039884">
    <property type="entry name" value="R3HC1/R3HCL"/>
</dbReference>
<sequence>MEAIDDKWSESVEDLLDRGDSESASALLHSLIAKLDSPSSSSSADLRLAAALTDLAGIYSSRGLSFKADELRERALLVRARAQRAVVPAPPVLGDSEDPVKGDSGGVSVSASAEGDDDDWEAIADSGSIEVLSSQDEVGVSNLSLEDNEFRTPKRRGRGSFLYGKSSLYSDQPEDLTTDKAEDGVTCEEPEETTEITKSRFGTGHVLVVSEFPPSTRTTELEKMFEGFKDRGVAIRWVNDTVALAVFRTPNMAREACNSIHSPFKVRVLDETHNLWSTISKKVNQSDLDPPYPRPKTSASTAQRLIAQGMGQRLFSPSTRSTEFKKQEEARRNRIVTRHILRDDAWGSDDP</sequence>
<feature type="region of interest" description="Disordered" evidence="1">
    <location>
        <begin position="90"/>
        <end position="115"/>
    </location>
</feature>
<dbReference type="AlphaFoldDB" id="A0AAV9DE30"/>
<dbReference type="PANTHER" id="PTHR21678:SF0">
    <property type="entry name" value="C3H1-TYPE DOMAIN-CONTAINING PROTEIN"/>
    <property type="match status" value="1"/>
</dbReference>
<feature type="compositionally biased region" description="Acidic residues" evidence="1">
    <location>
        <begin position="185"/>
        <end position="194"/>
    </location>
</feature>
<evidence type="ECO:0000313" key="2">
    <source>
        <dbReference type="EMBL" id="KAK1299563.1"/>
    </source>
</evidence>
<dbReference type="PANTHER" id="PTHR21678">
    <property type="entry name" value="GROWTH INHIBITION AND DIFFERENTIATION RELATED PROTEIN 88"/>
    <property type="match status" value="1"/>
</dbReference>
<proteinExistence type="predicted"/>
<evidence type="ECO:0000313" key="3">
    <source>
        <dbReference type="Proteomes" id="UP001180020"/>
    </source>
</evidence>
<dbReference type="InterPro" id="IPR035979">
    <property type="entry name" value="RBD_domain_sf"/>
</dbReference>
<evidence type="ECO:0000256" key="1">
    <source>
        <dbReference type="SAM" id="MobiDB-lite"/>
    </source>
</evidence>
<reference evidence="2" key="2">
    <citation type="submission" date="2023-06" db="EMBL/GenBank/DDBJ databases">
        <authorList>
            <person name="Ma L."/>
            <person name="Liu K.-W."/>
            <person name="Li Z."/>
            <person name="Hsiao Y.-Y."/>
            <person name="Qi Y."/>
            <person name="Fu T."/>
            <person name="Tang G."/>
            <person name="Zhang D."/>
            <person name="Sun W.-H."/>
            <person name="Liu D.-K."/>
            <person name="Li Y."/>
            <person name="Chen G.-Z."/>
            <person name="Liu X.-D."/>
            <person name="Liao X.-Y."/>
            <person name="Jiang Y.-T."/>
            <person name="Yu X."/>
            <person name="Hao Y."/>
            <person name="Huang J."/>
            <person name="Zhao X.-W."/>
            <person name="Ke S."/>
            <person name="Chen Y.-Y."/>
            <person name="Wu W.-L."/>
            <person name="Hsu J.-L."/>
            <person name="Lin Y.-F."/>
            <person name="Huang M.-D."/>
            <person name="Li C.-Y."/>
            <person name="Huang L."/>
            <person name="Wang Z.-W."/>
            <person name="Zhao X."/>
            <person name="Zhong W.-Y."/>
            <person name="Peng D.-H."/>
            <person name="Ahmad S."/>
            <person name="Lan S."/>
            <person name="Zhang J.-S."/>
            <person name="Tsai W.-C."/>
            <person name="Van De Peer Y."/>
            <person name="Liu Z.-J."/>
        </authorList>
    </citation>
    <scope>NUCLEOTIDE SEQUENCE</scope>
    <source>
        <strain evidence="2">CP</strain>
        <tissue evidence="2">Leaves</tissue>
    </source>
</reference>
<gene>
    <name evidence="2" type="ORF">QJS10_CPB13g01458</name>
</gene>
<name>A0AAV9DE30_ACOCL</name>
<organism evidence="2 3">
    <name type="scientific">Acorus calamus</name>
    <name type="common">Sweet flag</name>
    <dbReference type="NCBI Taxonomy" id="4465"/>
    <lineage>
        <taxon>Eukaryota</taxon>
        <taxon>Viridiplantae</taxon>
        <taxon>Streptophyta</taxon>
        <taxon>Embryophyta</taxon>
        <taxon>Tracheophyta</taxon>
        <taxon>Spermatophyta</taxon>
        <taxon>Magnoliopsida</taxon>
        <taxon>Liliopsida</taxon>
        <taxon>Acoraceae</taxon>
        <taxon>Acorus</taxon>
    </lineage>
</organism>
<protein>
    <recommendedName>
        <fullName evidence="4">Coiled-coil domain-containing protein R3HCC1L</fullName>
    </recommendedName>
</protein>
<dbReference type="InterPro" id="IPR012677">
    <property type="entry name" value="Nucleotide-bd_a/b_plait_sf"/>
</dbReference>
<comment type="caution">
    <text evidence="2">The sequence shown here is derived from an EMBL/GenBank/DDBJ whole genome shotgun (WGS) entry which is preliminary data.</text>
</comment>
<feature type="region of interest" description="Disordered" evidence="1">
    <location>
        <begin position="310"/>
        <end position="330"/>
    </location>
</feature>
<dbReference type="Gene3D" id="3.30.70.330">
    <property type="match status" value="1"/>
</dbReference>
<accession>A0AAV9DE30</accession>
<feature type="region of interest" description="Disordered" evidence="1">
    <location>
        <begin position="163"/>
        <end position="196"/>
    </location>
</feature>
<dbReference type="Proteomes" id="UP001180020">
    <property type="component" value="Unassembled WGS sequence"/>
</dbReference>
<reference evidence="2" key="1">
    <citation type="journal article" date="2023" name="Nat. Commun.">
        <title>Diploid and tetraploid genomes of Acorus and the evolution of monocots.</title>
        <authorList>
            <person name="Ma L."/>
            <person name="Liu K.W."/>
            <person name="Li Z."/>
            <person name="Hsiao Y.Y."/>
            <person name="Qi Y."/>
            <person name="Fu T."/>
            <person name="Tang G.D."/>
            <person name="Zhang D."/>
            <person name="Sun W.H."/>
            <person name="Liu D.K."/>
            <person name="Li Y."/>
            <person name="Chen G.Z."/>
            <person name="Liu X.D."/>
            <person name="Liao X.Y."/>
            <person name="Jiang Y.T."/>
            <person name="Yu X."/>
            <person name="Hao Y."/>
            <person name="Huang J."/>
            <person name="Zhao X.W."/>
            <person name="Ke S."/>
            <person name="Chen Y.Y."/>
            <person name="Wu W.L."/>
            <person name="Hsu J.L."/>
            <person name="Lin Y.F."/>
            <person name="Huang M.D."/>
            <person name="Li C.Y."/>
            <person name="Huang L."/>
            <person name="Wang Z.W."/>
            <person name="Zhao X."/>
            <person name="Zhong W.Y."/>
            <person name="Peng D.H."/>
            <person name="Ahmad S."/>
            <person name="Lan S."/>
            <person name="Zhang J.S."/>
            <person name="Tsai W.C."/>
            <person name="Van de Peer Y."/>
            <person name="Liu Z.J."/>
        </authorList>
    </citation>
    <scope>NUCLEOTIDE SEQUENCE</scope>
    <source>
        <strain evidence="2">CP</strain>
    </source>
</reference>